<dbReference type="InterPro" id="IPR001296">
    <property type="entry name" value="Glyco_trans_1"/>
</dbReference>
<dbReference type="Proteomes" id="UP000671845">
    <property type="component" value="Chromosome"/>
</dbReference>
<dbReference type="RefSeq" id="WP_209478073.1">
    <property type="nucleotide sequence ID" value="NZ_CP053383.1"/>
</dbReference>
<dbReference type="Pfam" id="PF13439">
    <property type="entry name" value="Glyco_transf_4"/>
    <property type="match status" value="1"/>
</dbReference>
<dbReference type="SUPFAM" id="SSF53756">
    <property type="entry name" value="UDP-Glycosyltransferase/glycogen phosphorylase"/>
    <property type="match status" value="1"/>
</dbReference>
<keyword evidence="4" id="KW-1185">Reference proteome</keyword>
<evidence type="ECO:0000313" key="3">
    <source>
        <dbReference type="EMBL" id="QTP58899.1"/>
    </source>
</evidence>
<dbReference type="PANTHER" id="PTHR12526">
    <property type="entry name" value="GLYCOSYLTRANSFERASE"/>
    <property type="match status" value="1"/>
</dbReference>
<dbReference type="EMBL" id="CP053383">
    <property type="protein sequence ID" value="QTP58899.1"/>
    <property type="molecule type" value="Genomic_DNA"/>
</dbReference>
<accession>A0ABX7WES5</accession>
<dbReference type="CDD" id="cd03811">
    <property type="entry name" value="GT4_GT28_WabH-like"/>
    <property type="match status" value="1"/>
</dbReference>
<dbReference type="Gene3D" id="3.40.50.2000">
    <property type="entry name" value="Glycogen Phosphorylase B"/>
    <property type="match status" value="2"/>
</dbReference>
<proteinExistence type="predicted"/>
<evidence type="ECO:0000313" key="4">
    <source>
        <dbReference type="Proteomes" id="UP000671845"/>
    </source>
</evidence>
<evidence type="ECO:0000259" key="2">
    <source>
        <dbReference type="Pfam" id="PF13439"/>
    </source>
</evidence>
<organism evidence="3 4">
    <name type="scientific">Halomonas sulfidivorans</name>
    <dbReference type="NCBI Taxonomy" id="2733488"/>
    <lineage>
        <taxon>Bacteria</taxon>
        <taxon>Pseudomonadati</taxon>
        <taxon>Pseudomonadota</taxon>
        <taxon>Gammaproteobacteria</taxon>
        <taxon>Oceanospirillales</taxon>
        <taxon>Halomonadaceae</taxon>
        <taxon>Halomonas</taxon>
    </lineage>
</organism>
<gene>
    <name evidence="3" type="ORF">HNO53_09385</name>
</gene>
<feature type="domain" description="Glycosyltransferase subfamily 4-like N-terminal" evidence="2">
    <location>
        <begin position="14"/>
        <end position="181"/>
    </location>
</feature>
<sequence length="361" mass="40399">MSDVLFIVDHLDTGGAPVVVRNLCVALMRKGAKVTLVVLSDRISHQVPSEIELYRLPFIPKGRWQRQRRYHLHARKLNILLASLGDPKPSLVVAHLHHAHQVVRKSCLSAQAWYCLHSDPEMSFLGNKRAFARMLKRCKVRSLYSSRRLIGVSQGVIDSLHRSFGVEGRARVVIQNPLDLETIVKDSQEPINDVPDEFLIFVGRLEQRSKRFDRLLKAYRDSGINHPLVVIGEGKDRVFIEKEIERLGLHERVILLGHRDNPYAYMKRAHALILSSDYEGFSLVIAEALACGTPVVSTDCPSGPREILTGELARYLVMVDDNVALASSIREVMETPPNVSSGVVSHLAADNVAAQYLALSD</sequence>
<reference evidence="3 4" key="1">
    <citation type="journal article" date="2021" name="Front. Microbiol.">
        <title>Aerobic Denitrification and Heterotrophic Sulfur Oxidation in the Genus Halomonas Revealed by Six Novel Species Characterizations and Genome-Based Analysis.</title>
        <authorList>
            <person name="Wang L."/>
            <person name="Shao Z."/>
        </authorList>
    </citation>
    <scope>NUCLEOTIDE SEQUENCE [LARGE SCALE GENOMIC DNA]</scope>
    <source>
        <strain evidence="3 4">MCCC 1A13718</strain>
    </source>
</reference>
<dbReference type="InterPro" id="IPR028098">
    <property type="entry name" value="Glyco_trans_4-like_N"/>
</dbReference>
<dbReference type="Pfam" id="PF00534">
    <property type="entry name" value="Glycos_transf_1"/>
    <property type="match status" value="1"/>
</dbReference>
<protein>
    <submittedName>
        <fullName evidence="3">Glycosyltransferase</fullName>
    </submittedName>
</protein>
<evidence type="ECO:0000259" key="1">
    <source>
        <dbReference type="Pfam" id="PF00534"/>
    </source>
</evidence>
<feature type="domain" description="Glycosyl transferase family 1" evidence="1">
    <location>
        <begin position="192"/>
        <end position="336"/>
    </location>
</feature>
<name>A0ABX7WES5_9GAMM</name>